<dbReference type="HOGENOM" id="CLU_3306480_0_0_7"/>
<dbReference type="AlphaFoldDB" id="W4LHB7"/>
<dbReference type="Proteomes" id="UP000019141">
    <property type="component" value="Unassembled WGS sequence"/>
</dbReference>
<dbReference type="PROSITE" id="PS50206">
    <property type="entry name" value="RHODANESE_3"/>
    <property type="match status" value="1"/>
</dbReference>
<evidence type="ECO:0000313" key="2">
    <source>
        <dbReference type="EMBL" id="ETW97503.1"/>
    </source>
</evidence>
<evidence type="ECO:0000259" key="1">
    <source>
        <dbReference type="PROSITE" id="PS50206"/>
    </source>
</evidence>
<comment type="caution">
    <text evidence="2">The sequence shown here is derived from an EMBL/GenBank/DDBJ whole genome shotgun (WGS) entry which is preliminary data.</text>
</comment>
<evidence type="ECO:0000313" key="3">
    <source>
        <dbReference type="Proteomes" id="UP000019141"/>
    </source>
</evidence>
<gene>
    <name evidence="2" type="ORF">ETSY1_22380</name>
</gene>
<dbReference type="SUPFAM" id="SSF52821">
    <property type="entry name" value="Rhodanese/Cell cycle control phosphatase"/>
    <property type="match status" value="1"/>
</dbReference>
<dbReference type="EMBL" id="AZHW01000656">
    <property type="protein sequence ID" value="ETW97503.1"/>
    <property type="molecule type" value="Genomic_DNA"/>
</dbReference>
<dbReference type="InterPro" id="IPR036873">
    <property type="entry name" value="Rhodanese-like_dom_sf"/>
</dbReference>
<protein>
    <recommendedName>
        <fullName evidence="1">Rhodanese domain-containing protein</fullName>
    </recommendedName>
</protein>
<name>W4LHB7_ENTF1</name>
<dbReference type="InterPro" id="IPR001763">
    <property type="entry name" value="Rhodanese-like_dom"/>
</dbReference>
<keyword evidence="3" id="KW-1185">Reference proteome</keyword>
<feature type="domain" description="Rhodanese" evidence="1">
    <location>
        <begin position="1"/>
        <end position="37"/>
    </location>
</feature>
<sequence>MRASVARSALRRAGFKTILYLDGQLAAWRRDKLPIATTS</sequence>
<accession>W4LHB7</accession>
<organism evidence="2 3">
    <name type="scientific">Entotheonella factor</name>
    <dbReference type="NCBI Taxonomy" id="1429438"/>
    <lineage>
        <taxon>Bacteria</taxon>
        <taxon>Pseudomonadati</taxon>
        <taxon>Nitrospinota/Tectimicrobiota group</taxon>
        <taxon>Candidatus Tectimicrobiota</taxon>
        <taxon>Candidatus Entotheonellia</taxon>
        <taxon>Candidatus Entotheonellales</taxon>
        <taxon>Candidatus Entotheonellaceae</taxon>
        <taxon>Candidatus Entotheonella</taxon>
    </lineage>
</organism>
<dbReference type="Gene3D" id="3.40.250.10">
    <property type="entry name" value="Rhodanese-like domain"/>
    <property type="match status" value="1"/>
</dbReference>
<proteinExistence type="predicted"/>
<reference evidence="2 3" key="1">
    <citation type="journal article" date="2014" name="Nature">
        <title>An environmental bacterial taxon with a large and distinct metabolic repertoire.</title>
        <authorList>
            <person name="Wilson M.C."/>
            <person name="Mori T."/>
            <person name="Ruckert C."/>
            <person name="Uria A.R."/>
            <person name="Helf M.J."/>
            <person name="Takada K."/>
            <person name="Gernert C."/>
            <person name="Steffens U.A."/>
            <person name="Heycke N."/>
            <person name="Schmitt S."/>
            <person name="Rinke C."/>
            <person name="Helfrich E.J."/>
            <person name="Brachmann A.O."/>
            <person name="Gurgui C."/>
            <person name="Wakimoto T."/>
            <person name="Kracht M."/>
            <person name="Crusemann M."/>
            <person name="Hentschel U."/>
            <person name="Abe I."/>
            <person name="Matsunaga S."/>
            <person name="Kalinowski J."/>
            <person name="Takeyama H."/>
            <person name="Piel J."/>
        </authorList>
    </citation>
    <scope>NUCLEOTIDE SEQUENCE [LARGE SCALE GENOMIC DNA]</scope>
    <source>
        <strain evidence="3">TSY1</strain>
    </source>
</reference>